<evidence type="ECO:0000256" key="1">
    <source>
        <dbReference type="SAM" id="MobiDB-lite"/>
    </source>
</evidence>
<dbReference type="Proteomes" id="UP000035425">
    <property type="component" value="Unassembled WGS sequence"/>
</dbReference>
<evidence type="ECO:0000313" key="3">
    <source>
        <dbReference type="Proteomes" id="UP000035425"/>
    </source>
</evidence>
<feature type="region of interest" description="Disordered" evidence="1">
    <location>
        <begin position="79"/>
        <end position="103"/>
    </location>
</feature>
<protein>
    <submittedName>
        <fullName evidence="2">Uncharacterized protein</fullName>
    </submittedName>
</protein>
<name>A0ABR5EYR1_9ACTN</name>
<reference evidence="2 3" key="1">
    <citation type="submission" date="2014-12" db="EMBL/GenBank/DDBJ databases">
        <title>Frankia sp. BMG5.1 draft genome.</title>
        <authorList>
            <person name="Gtari M."/>
            <person name="Ghodhbane-Gtari F."/>
            <person name="Nouioui I."/>
            <person name="Ktari A."/>
            <person name="Hezbri K."/>
            <person name="Mimouni W."/>
            <person name="Sbissi I."/>
            <person name="Ayari A."/>
            <person name="Yamanaka T."/>
            <person name="Normand P."/>
            <person name="Tisa L.S."/>
            <person name="Boudabous A."/>
        </authorList>
    </citation>
    <scope>NUCLEOTIDE SEQUENCE [LARGE SCALE GENOMIC DNA]</scope>
    <source>
        <strain evidence="2 3">BMG5.1</strain>
    </source>
</reference>
<proteinExistence type="predicted"/>
<feature type="region of interest" description="Disordered" evidence="1">
    <location>
        <begin position="1"/>
        <end position="21"/>
    </location>
</feature>
<gene>
    <name evidence="2" type="ORF">FrCorBMG51_23710</name>
</gene>
<sequence length="103" mass="10653">MSTSRARPASRRSQCSSGVGDGVRWTKPLLPVASGRTVTSVVAPDAMLAAATPLARPLIAVAQCSANMPAYPHSGMASAAASARIRPTRLRVSTRSDSFGSTR</sequence>
<accession>A0ABR5EYR1</accession>
<evidence type="ECO:0000313" key="2">
    <source>
        <dbReference type="EMBL" id="KLL09607.1"/>
    </source>
</evidence>
<keyword evidence="3" id="KW-1185">Reference proteome</keyword>
<organism evidence="2 3">
    <name type="scientific">Protofrankia coriariae</name>
    <dbReference type="NCBI Taxonomy" id="1562887"/>
    <lineage>
        <taxon>Bacteria</taxon>
        <taxon>Bacillati</taxon>
        <taxon>Actinomycetota</taxon>
        <taxon>Actinomycetes</taxon>
        <taxon>Frankiales</taxon>
        <taxon>Frankiaceae</taxon>
        <taxon>Protofrankia</taxon>
    </lineage>
</organism>
<comment type="caution">
    <text evidence="2">The sequence shown here is derived from an EMBL/GenBank/DDBJ whole genome shotgun (WGS) entry which is preliminary data.</text>
</comment>
<feature type="compositionally biased region" description="Low complexity" evidence="1">
    <location>
        <begin position="1"/>
        <end position="17"/>
    </location>
</feature>
<feature type="compositionally biased region" description="Polar residues" evidence="1">
    <location>
        <begin position="91"/>
        <end position="103"/>
    </location>
</feature>
<dbReference type="EMBL" id="JWIO01000072">
    <property type="protein sequence ID" value="KLL09607.1"/>
    <property type="molecule type" value="Genomic_DNA"/>
</dbReference>